<dbReference type="Proteomes" id="UP000249229">
    <property type="component" value="Unassembled WGS sequence"/>
</dbReference>
<evidence type="ECO:0000256" key="1">
    <source>
        <dbReference type="SAM" id="SignalP"/>
    </source>
</evidence>
<proteinExistence type="predicted"/>
<dbReference type="AlphaFoldDB" id="A0A2W5P9X2"/>
<protein>
    <recommendedName>
        <fullName evidence="4">Lipoprotein</fullName>
    </recommendedName>
</protein>
<dbReference type="EMBL" id="QFQI01000002">
    <property type="protein sequence ID" value="PZQ61924.1"/>
    <property type="molecule type" value="Genomic_DNA"/>
</dbReference>
<keyword evidence="1" id="KW-0732">Signal</keyword>
<organism evidence="2 3">
    <name type="scientific">Sphingomonas taxi</name>
    <dbReference type="NCBI Taxonomy" id="1549858"/>
    <lineage>
        <taxon>Bacteria</taxon>
        <taxon>Pseudomonadati</taxon>
        <taxon>Pseudomonadota</taxon>
        <taxon>Alphaproteobacteria</taxon>
        <taxon>Sphingomonadales</taxon>
        <taxon>Sphingomonadaceae</taxon>
        <taxon>Sphingomonas</taxon>
    </lineage>
</organism>
<feature type="chain" id="PRO_5015959193" description="Lipoprotein" evidence="1">
    <location>
        <begin position="29"/>
        <end position="115"/>
    </location>
</feature>
<feature type="signal peptide" evidence="1">
    <location>
        <begin position="1"/>
        <end position="28"/>
    </location>
</feature>
<evidence type="ECO:0000313" key="3">
    <source>
        <dbReference type="Proteomes" id="UP000249229"/>
    </source>
</evidence>
<comment type="caution">
    <text evidence="2">The sequence shown here is derived from an EMBL/GenBank/DDBJ whole genome shotgun (WGS) entry which is preliminary data.</text>
</comment>
<sequence>MSRRAARTAFAAVLLLPLAACGSGAPRAQEAAANSSGDYVARMQALNEKERNVVLFRAIRDAGRACQRVERSATSDPVGGKPAWIATCDDRSAWLVTLGNDGVATVTAVGGQRSG</sequence>
<evidence type="ECO:0008006" key="4">
    <source>
        <dbReference type="Google" id="ProtNLM"/>
    </source>
</evidence>
<reference evidence="2 3" key="1">
    <citation type="submission" date="2017-08" db="EMBL/GenBank/DDBJ databases">
        <title>Infants hospitalized years apart are colonized by the same room-sourced microbial strains.</title>
        <authorList>
            <person name="Brooks B."/>
            <person name="Olm M.R."/>
            <person name="Firek B.A."/>
            <person name="Baker R."/>
            <person name="Thomas B.C."/>
            <person name="Morowitz M.J."/>
            <person name="Banfield J.F."/>
        </authorList>
    </citation>
    <scope>NUCLEOTIDE SEQUENCE [LARGE SCALE GENOMIC DNA]</scope>
    <source>
        <strain evidence="2">S2_005_001_R1_22</strain>
    </source>
</reference>
<name>A0A2W5P9X2_9SPHN</name>
<gene>
    <name evidence="2" type="ORF">DI544_04750</name>
</gene>
<accession>A0A2W5P9X2</accession>
<evidence type="ECO:0000313" key="2">
    <source>
        <dbReference type="EMBL" id="PZQ61924.1"/>
    </source>
</evidence>